<evidence type="ECO:0000259" key="15">
    <source>
        <dbReference type="SMART" id="SM00761"/>
    </source>
</evidence>
<feature type="compositionally biased region" description="Polar residues" evidence="13">
    <location>
        <begin position="872"/>
        <end position="881"/>
    </location>
</feature>
<dbReference type="Pfam" id="PF04819">
    <property type="entry name" value="DUF716"/>
    <property type="match status" value="1"/>
</dbReference>
<evidence type="ECO:0000256" key="10">
    <source>
        <dbReference type="ARBA" id="ARBA00023163"/>
    </source>
</evidence>
<evidence type="ECO:0000256" key="7">
    <source>
        <dbReference type="ARBA" id="ARBA00022989"/>
    </source>
</evidence>
<feature type="transmembrane region" description="Helical" evidence="14">
    <location>
        <begin position="1392"/>
        <end position="1414"/>
    </location>
</feature>
<evidence type="ECO:0000313" key="17">
    <source>
        <dbReference type="Proteomes" id="UP000325081"/>
    </source>
</evidence>
<comment type="similarity">
    <text evidence="3">Belongs to the TMEM45 family.</text>
</comment>
<feature type="region of interest" description="Disordered" evidence="13">
    <location>
        <begin position="1"/>
        <end position="46"/>
    </location>
</feature>
<comment type="caution">
    <text evidence="16">The sequence shown here is derived from an EMBL/GenBank/DDBJ whole genome shotgun (WGS) entry which is preliminary data.</text>
</comment>
<feature type="compositionally biased region" description="Polar residues" evidence="13">
    <location>
        <begin position="830"/>
        <end position="842"/>
    </location>
</feature>
<feature type="compositionally biased region" description="Basic and acidic residues" evidence="13">
    <location>
        <begin position="856"/>
        <end position="871"/>
    </location>
</feature>
<dbReference type="GO" id="GO:0000118">
    <property type="term" value="C:histone deacetylase complex"/>
    <property type="evidence" value="ECO:0007669"/>
    <property type="project" value="TreeGrafter"/>
</dbReference>
<feature type="region of interest" description="Disordered" evidence="13">
    <location>
        <begin position="830"/>
        <end position="971"/>
    </location>
</feature>
<evidence type="ECO:0000256" key="13">
    <source>
        <dbReference type="SAM" id="MobiDB-lite"/>
    </source>
</evidence>
<keyword evidence="7 14" id="KW-1133">Transmembrane helix</keyword>
<keyword evidence="9 14" id="KW-0472">Membrane</keyword>
<dbReference type="Proteomes" id="UP000325081">
    <property type="component" value="Unassembled WGS sequence"/>
</dbReference>
<dbReference type="SUPFAM" id="SSF47762">
    <property type="entry name" value="PAH2 domain"/>
    <property type="match status" value="3"/>
</dbReference>
<feature type="region of interest" description="Disordered" evidence="13">
    <location>
        <begin position="223"/>
        <end position="335"/>
    </location>
</feature>
<dbReference type="Gene3D" id="1.20.1160.11">
    <property type="entry name" value="Paired amphipathic helix"/>
    <property type="match status" value="3"/>
</dbReference>
<evidence type="ECO:0000256" key="5">
    <source>
        <dbReference type="ARBA" id="ARBA00022692"/>
    </source>
</evidence>
<dbReference type="Pfam" id="PF08295">
    <property type="entry name" value="Sin3_corepress"/>
    <property type="match status" value="1"/>
</dbReference>
<reference evidence="17" key="1">
    <citation type="journal article" date="2019" name="Curr. Biol.">
        <title>Genome Sequence of Striga asiatica Provides Insight into the Evolution of Plant Parasitism.</title>
        <authorList>
            <person name="Yoshida S."/>
            <person name="Kim S."/>
            <person name="Wafula E.K."/>
            <person name="Tanskanen J."/>
            <person name="Kim Y.M."/>
            <person name="Honaas L."/>
            <person name="Yang Z."/>
            <person name="Spallek T."/>
            <person name="Conn C.E."/>
            <person name="Ichihashi Y."/>
            <person name="Cheong K."/>
            <person name="Cui S."/>
            <person name="Der J.P."/>
            <person name="Gundlach H."/>
            <person name="Jiao Y."/>
            <person name="Hori C."/>
            <person name="Ishida J.K."/>
            <person name="Kasahara H."/>
            <person name="Kiba T."/>
            <person name="Kim M.S."/>
            <person name="Koo N."/>
            <person name="Laohavisit A."/>
            <person name="Lee Y.H."/>
            <person name="Lumba S."/>
            <person name="McCourt P."/>
            <person name="Mortimer J.C."/>
            <person name="Mutuku J.M."/>
            <person name="Nomura T."/>
            <person name="Sasaki-Sekimoto Y."/>
            <person name="Seto Y."/>
            <person name="Wang Y."/>
            <person name="Wakatake T."/>
            <person name="Sakakibara H."/>
            <person name="Demura T."/>
            <person name="Yamaguchi S."/>
            <person name="Yoneyama K."/>
            <person name="Manabe R.I."/>
            <person name="Nelson D.C."/>
            <person name="Schulman A.H."/>
            <person name="Timko M.P."/>
            <person name="dePamphilis C.W."/>
            <person name="Choi D."/>
            <person name="Shirasu K."/>
        </authorList>
    </citation>
    <scope>NUCLEOTIDE SEQUENCE [LARGE SCALE GENOMIC DNA]</scope>
    <source>
        <strain evidence="17">cv. UVA1</strain>
    </source>
</reference>
<evidence type="ECO:0000256" key="4">
    <source>
        <dbReference type="ARBA" id="ARBA00022491"/>
    </source>
</evidence>
<feature type="transmembrane region" description="Helical" evidence="14">
    <location>
        <begin position="1582"/>
        <end position="1601"/>
    </location>
</feature>
<sequence>MKRLRDDVYANPQFKRPFAPASRGESNAPPNPPMGSSGGGTVNGVIGNGGGGTSVAAAGTQKLTTNDALTYLKEVKDMFQDQREKYDRFLDVMKDFKAQRIDTAGVIGRVKELFKGHPNLILGFNTFLPKGYEITLTEEDEAPPKRTVEFEEAISFVNKIKKRFQNDDHVYKSFLDILNMYRKEHKGITEVYQEVATLFEDHPDLLDEFTRFLPDTSAQATAAHASLGRHSFHRADERSSAVPPVKHSQVDKQRSRRDRVAGPNGERDPSVERHDEDDDKTVMKLHKEHKKHTERENRDNRRSHEKDERDHDNDNNGDVSMHRSSEKRKSAKKVEDFGGNSSVAAYDDKEEWKSMYRQEFIFCEKVKERLCNAEDYQAFLKCLHIYSKEIITRKELQSLVFDLLGKYPDLMDGFNEFLERCEGIDAFLAGVMGKKSLWSEGNSSKAARIEEKEKEQKHEVEGGKEKERYNLKYWEKSIQELDLSNCQRCTPSYRLLPKDYPIPTASQRSELGAQVLNDHWVSVTSGSEDYSFKHMRRNQYEESLFRCEDDRFELDMLLESVSSTAKRVEELLNGINNNTIGSDGPIKVDEYFSALNLRCIERLYGDHGLDVVDILRKNASLALPVILIRLKQKQEEWTKCRLDFNKIWAEIYYKNHYKSLDHRSFYFKQQDSKNLSAKALVAEIKEIKDKKQKEDEVLLSIAAGNRHTLFSDLEFEYPDAEIHEGIYKIIKYSCEEICSTKEQLNKVLRFWTGFLEPMLGVHSRPHGPQSIDDNDASKHRMIKNMAMESEDSPSAKPNSNGDCGKSPQRASFGRIGVKNVDTLAKEGLSVTSDAGGTSQSDANHGHGPSSLSVNNSHEETNGVKPMADDTRSTVVTEASTLKNEKEEGELSPNIDFDDNGTAQRLNSCPDADDGGSDNASEGDASGSESGADECSRDEDEEEGEHDEDKAESEGEAENTSEAAHCVGPDGCPASGPQSERFLMNCRPLSKNVDSFGGGGKRREGRVFYGNDAFYVVFRLHQALYERILSAKVNLASSESKWRITKDESFDPYARFMSALFSLLDGSSDNSKFEDDCRSLIGNQSYVLFTLDKLIYKLVKQLQTVSSDEMDCKLLQLYEYEYSRKPEKRVDSVYYENVHVLLHDENIYRLECTSSPTRLTMQLISDGNDKSETVTVSIDPNFASYLHNDYLSVDHRKKESSKIMLKRNLRKYANVDESNALYMATENALIMNGLECKMSASTLKMVRHSIVFFLSLFYCPDHENMYQISYVLDTEDYFFRLGRRRENRPAGKLSSNGQRKVRKFHQFLAACPFDPVRFLVSLWQTFSAGYYGATQTDEEDEVIDFFFAAVHESRRVPFSVAAEKHCPTPSPSSPSPTSTPPQNVKKIATTASFSSTVILLSISVLSVLFILNSLISLHDAVGSRDTVGFALQLQVIAVASLFLLYSVLGVLVSISDSFRFPLQLLNLIYAFAFGEEFLLFYTQNKDPSGIENRYYDLILVPVSICLFSTLLELKNPNSTYPRLARGLGMALQGVWTLQMGFSFYSNLMANGCSLHQRSRGNFTIKCKGHPEYHRGRAIATLQFNCYLALFVTLAVGLYSVLYKKYGAGQDFMPYKPLGVQMDGQSQFTLDSDDEDDQDVVKDHRSLEMQSAIHEPTVNGYGSHV</sequence>
<keyword evidence="6" id="KW-0677">Repeat</keyword>
<dbReference type="InterPro" id="IPR003822">
    <property type="entry name" value="PAH"/>
</dbReference>
<keyword evidence="8" id="KW-0805">Transcription regulation</keyword>
<protein>
    <submittedName>
        <fullName evidence="16">Paired amphipathic helix protein Sin3-like 2</fullName>
    </submittedName>
</protein>
<evidence type="ECO:0000256" key="8">
    <source>
        <dbReference type="ARBA" id="ARBA00023015"/>
    </source>
</evidence>
<feature type="domain" description="Histone deacetylase interacting" evidence="15">
    <location>
        <begin position="485"/>
        <end position="585"/>
    </location>
</feature>
<dbReference type="SMART" id="SM00761">
    <property type="entry name" value="HDAC_interact"/>
    <property type="match status" value="1"/>
</dbReference>
<evidence type="ECO:0000256" key="12">
    <source>
        <dbReference type="PROSITE-ProRule" id="PRU00810"/>
    </source>
</evidence>
<feature type="transmembrane region" description="Helical" evidence="14">
    <location>
        <begin position="1530"/>
        <end position="1548"/>
    </location>
</feature>
<evidence type="ECO:0000256" key="2">
    <source>
        <dbReference type="ARBA" id="ARBA00004141"/>
    </source>
</evidence>
<keyword evidence="4" id="KW-0678">Repressor</keyword>
<dbReference type="InterPro" id="IPR006904">
    <property type="entry name" value="DUF716"/>
</dbReference>
<dbReference type="EMBL" id="BKCP01005228">
    <property type="protein sequence ID" value="GER36867.1"/>
    <property type="molecule type" value="Genomic_DNA"/>
</dbReference>
<feature type="compositionally biased region" description="Low complexity" evidence="13">
    <location>
        <begin position="919"/>
        <end position="929"/>
    </location>
</feature>
<dbReference type="FunFam" id="1.20.1160.11:FF:000002">
    <property type="entry name" value="Paired amphipathic helix protein SIN3"/>
    <property type="match status" value="1"/>
</dbReference>
<feature type="compositionally biased region" description="Gly residues" evidence="13">
    <location>
        <begin position="36"/>
        <end position="46"/>
    </location>
</feature>
<organism evidence="16 17">
    <name type="scientific">Striga asiatica</name>
    <name type="common">Asiatic witchweed</name>
    <name type="synonym">Buchnera asiatica</name>
    <dbReference type="NCBI Taxonomy" id="4170"/>
    <lineage>
        <taxon>Eukaryota</taxon>
        <taxon>Viridiplantae</taxon>
        <taxon>Streptophyta</taxon>
        <taxon>Embryophyta</taxon>
        <taxon>Tracheophyta</taxon>
        <taxon>Spermatophyta</taxon>
        <taxon>Magnoliopsida</taxon>
        <taxon>eudicotyledons</taxon>
        <taxon>Gunneridae</taxon>
        <taxon>Pentapetalae</taxon>
        <taxon>asterids</taxon>
        <taxon>lamiids</taxon>
        <taxon>Lamiales</taxon>
        <taxon>Orobanchaceae</taxon>
        <taxon>Buchnereae</taxon>
        <taxon>Striga</taxon>
    </lineage>
</organism>
<dbReference type="OrthoDB" id="10265969at2759"/>
<dbReference type="Pfam" id="PF16879">
    <property type="entry name" value="Sin3a_C"/>
    <property type="match status" value="1"/>
</dbReference>
<evidence type="ECO:0000256" key="14">
    <source>
        <dbReference type="SAM" id="Phobius"/>
    </source>
</evidence>
<dbReference type="GO" id="GO:0000785">
    <property type="term" value="C:chromatin"/>
    <property type="evidence" value="ECO:0007669"/>
    <property type="project" value="TreeGrafter"/>
</dbReference>
<dbReference type="PANTHER" id="PTHR12346">
    <property type="entry name" value="SIN3B-RELATED"/>
    <property type="match status" value="1"/>
</dbReference>
<dbReference type="GO" id="GO:0000122">
    <property type="term" value="P:negative regulation of transcription by RNA polymerase II"/>
    <property type="evidence" value="ECO:0007669"/>
    <property type="project" value="TreeGrafter"/>
</dbReference>
<feature type="transmembrane region" description="Helical" evidence="14">
    <location>
        <begin position="1493"/>
        <end position="1510"/>
    </location>
</feature>
<keyword evidence="5 14" id="KW-0812">Transmembrane</keyword>
<evidence type="ECO:0000313" key="16">
    <source>
        <dbReference type="EMBL" id="GER36867.1"/>
    </source>
</evidence>
<evidence type="ECO:0000256" key="11">
    <source>
        <dbReference type="ARBA" id="ARBA00023242"/>
    </source>
</evidence>
<dbReference type="Pfam" id="PF02671">
    <property type="entry name" value="PAH"/>
    <property type="match status" value="3"/>
</dbReference>
<evidence type="ECO:0000256" key="1">
    <source>
        <dbReference type="ARBA" id="ARBA00004123"/>
    </source>
</evidence>
<feature type="compositionally biased region" description="Acidic residues" evidence="13">
    <location>
        <begin position="935"/>
        <end position="945"/>
    </location>
</feature>
<feature type="compositionally biased region" description="Basic and acidic residues" evidence="13">
    <location>
        <begin position="291"/>
        <end position="335"/>
    </location>
</feature>
<feature type="region of interest" description="Disordered" evidence="13">
    <location>
        <begin position="1362"/>
        <end position="1382"/>
    </location>
</feature>
<feature type="region of interest" description="Disordered" evidence="13">
    <location>
        <begin position="788"/>
        <end position="815"/>
    </location>
</feature>
<keyword evidence="11 12" id="KW-0539">Nucleus</keyword>
<feature type="compositionally biased region" description="Basic and acidic residues" evidence="13">
    <location>
        <begin position="265"/>
        <end position="274"/>
    </location>
</feature>
<proteinExistence type="inferred from homology"/>
<dbReference type="InterPro" id="IPR031693">
    <property type="entry name" value="Sin3_C"/>
</dbReference>
<dbReference type="InterPro" id="IPR036600">
    <property type="entry name" value="PAH_sf"/>
</dbReference>
<keyword evidence="17" id="KW-1185">Reference proteome</keyword>
<name>A0A5A7PXP1_STRAF</name>
<comment type="subcellular location">
    <subcellularLocation>
        <location evidence="2">Membrane</location>
        <topology evidence="2">Multi-pass membrane protein</topology>
    </subcellularLocation>
    <subcellularLocation>
        <location evidence="1 12">Nucleus</location>
    </subcellularLocation>
</comment>
<evidence type="ECO:0000256" key="6">
    <source>
        <dbReference type="ARBA" id="ARBA00022737"/>
    </source>
</evidence>
<dbReference type="GO" id="GO:0003714">
    <property type="term" value="F:transcription corepressor activity"/>
    <property type="evidence" value="ECO:0007669"/>
    <property type="project" value="InterPro"/>
</dbReference>
<dbReference type="InterPro" id="IPR013194">
    <property type="entry name" value="HDAC_interact_dom"/>
</dbReference>
<evidence type="ECO:0000256" key="9">
    <source>
        <dbReference type="ARBA" id="ARBA00023136"/>
    </source>
</evidence>
<accession>A0A5A7PXP1</accession>
<feature type="transmembrane region" description="Helical" evidence="14">
    <location>
        <begin position="1426"/>
        <end position="1453"/>
    </location>
</feature>
<dbReference type="FunFam" id="1.20.1160.11:FF:000001">
    <property type="entry name" value="Paired amphipathic helix protein Sin3"/>
    <property type="match status" value="1"/>
</dbReference>
<feature type="compositionally biased region" description="Pro residues" evidence="13">
    <location>
        <begin position="1367"/>
        <end position="1378"/>
    </location>
</feature>
<keyword evidence="10" id="KW-0804">Transcription</keyword>
<gene>
    <name evidence="16" type="ORF">STAS_13240</name>
</gene>
<dbReference type="InterPro" id="IPR039774">
    <property type="entry name" value="Sin3-like"/>
</dbReference>
<dbReference type="PANTHER" id="PTHR12346:SF8">
    <property type="entry name" value="PAIRED AMPHIPATHIC HELIX PROTEIN SIN3-LIKE 2"/>
    <property type="match status" value="1"/>
</dbReference>
<dbReference type="PROSITE" id="PS51477">
    <property type="entry name" value="PAH"/>
    <property type="match status" value="3"/>
</dbReference>
<dbReference type="GO" id="GO:0016020">
    <property type="term" value="C:membrane"/>
    <property type="evidence" value="ECO:0007669"/>
    <property type="project" value="UniProtKB-SubCell"/>
</dbReference>
<dbReference type="FunFam" id="1.20.1160.11:FF:000003">
    <property type="entry name" value="Paired amphipathic helix SIN3-like protein"/>
    <property type="match status" value="1"/>
</dbReference>
<evidence type="ECO:0000256" key="3">
    <source>
        <dbReference type="ARBA" id="ARBA00006948"/>
    </source>
</evidence>
<feature type="transmembrane region" description="Helical" evidence="14">
    <location>
        <begin position="1459"/>
        <end position="1481"/>
    </location>
</feature>